<dbReference type="PANTHER" id="PTHR48081:SF33">
    <property type="entry name" value="KYNURENINE FORMAMIDASE"/>
    <property type="match status" value="1"/>
</dbReference>
<evidence type="ECO:0000259" key="2">
    <source>
        <dbReference type="Pfam" id="PF20434"/>
    </source>
</evidence>
<dbReference type="PANTHER" id="PTHR48081">
    <property type="entry name" value="AB HYDROLASE SUPERFAMILY PROTEIN C4A8.06C"/>
    <property type="match status" value="1"/>
</dbReference>
<dbReference type="Proteomes" id="UP001465153">
    <property type="component" value="Unassembled WGS sequence"/>
</dbReference>
<reference evidence="3 4" key="1">
    <citation type="submission" date="2024-04" db="EMBL/GenBank/DDBJ databases">
        <title>Draft genome sequence of Sessilibacter corallicola NBRC 116591.</title>
        <authorList>
            <person name="Miyakawa T."/>
            <person name="Kusuya Y."/>
            <person name="Miura T."/>
        </authorList>
    </citation>
    <scope>NUCLEOTIDE SEQUENCE [LARGE SCALE GENOMIC DNA]</scope>
    <source>
        <strain evidence="3 4">KU-00831-HH</strain>
    </source>
</reference>
<protein>
    <submittedName>
        <fullName evidence="3">Alpha/beta hydrolase</fullName>
    </submittedName>
</protein>
<comment type="caution">
    <text evidence="3">The sequence shown here is derived from an EMBL/GenBank/DDBJ whole genome shotgun (WGS) entry which is preliminary data.</text>
</comment>
<feature type="domain" description="BD-FAE-like" evidence="2">
    <location>
        <begin position="35"/>
        <end position="230"/>
    </location>
</feature>
<dbReference type="RefSeq" id="WP_353301562.1">
    <property type="nucleotide sequence ID" value="NZ_BAABWN010000001.1"/>
</dbReference>
<evidence type="ECO:0000313" key="3">
    <source>
        <dbReference type="EMBL" id="GAA6166692.1"/>
    </source>
</evidence>
<dbReference type="InterPro" id="IPR050300">
    <property type="entry name" value="GDXG_lipolytic_enzyme"/>
</dbReference>
<dbReference type="InterPro" id="IPR049492">
    <property type="entry name" value="BD-FAE-like_dom"/>
</dbReference>
<dbReference type="Pfam" id="PF20434">
    <property type="entry name" value="BD-FAE"/>
    <property type="match status" value="1"/>
</dbReference>
<accession>A0ABQ0A4X5</accession>
<dbReference type="Gene3D" id="3.40.50.1820">
    <property type="entry name" value="alpha/beta hydrolase"/>
    <property type="match status" value="1"/>
</dbReference>
<gene>
    <name evidence="3" type="ORF">NBRC116591_05020</name>
</gene>
<evidence type="ECO:0000313" key="4">
    <source>
        <dbReference type="Proteomes" id="UP001465153"/>
    </source>
</evidence>
<evidence type="ECO:0000256" key="1">
    <source>
        <dbReference type="ARBA" id="ARBA00022801"/>
    </source>
</evidence>
<keyword evidence="4" id="KW-1185">Reference proteome</keyword>
<dbReference type="GO" id="GO:0016787">
    <property type="term" value="F:hydrolase activity"/>
    <property type="evidence" value="ECO:0007669"/>
    <property type="project" value="UniProtKB-KW"/>
</dbReference>
<keyword evidence="1 3" id="KW-0378">Hydrolase</keyword>
<sequence>MPNAYIPLFSTPPPPSDFIYPYGDQQSQFGQLRIPKDHQKHPVIINFHGGWWRAKHDLNTQSYFCQALTQQGFATWNVEYTRIGENQACWPNTFQDVANAVDFLRSIEEKHNLDLNRVITLGFSAGAPLALWAASRSIIKPTSPLYTKNPLTVAGAVSLAGAIDLQECSTRQLSDSVVDQFMGGNYFEKQERYQLVSPAEFTLAAIPHLIIHGKEDTSVPYSISESFYQKARENTSATIDLCLFDNCEHFDLIDPGSVFWPQILKKITTLYQKIA</sequence>
<name>A0ABQ0A4X5_9GAMM</name>
<organism evidence="3 4">
    <name type="scientific">Sessilibacter corallicola</name>
    <dbReference type="NCBI Taxonomy" id="2904075"/>
    <lineage>
        <taxon>Bacteria</taxon>
        <taxon>Pseudomonadati</taxon>
        <taxon>Pseudomonadota</taxon>
        <taxon>Gammaproteobacteria</taxon>
        <taxon>Cellvibrionales</taxon>
        <taxon>Cellvibrionaceae</taxon>
        <taxon>Sessilibacter</taxon>
    </lineage>
</organism>
<dbReference type="SUPFAM" id="SSF53474">
    <property type="entry name" value="alpha/beta-Hydrolases"/>
    <property type="match status" value="1"/>
</dbReference>
<proteinExistence type="predicted"/>
<dbReference type="InterPro" id="IPR029058">
    <property type="entry name" value="AB_hydrolase_fold"/>
</dbReference>
<dbReference type="EMBL" id="BAABWN010000001">
    <property type="protein sequence ID" value="GAA6166692.1"/>
    <property type="molecule type" value="Genomic_DNA"/>
</dbReference>